<evidence type="ECO:0008006" key="3">
    <source>
        <dbReference type="Google" id="ProtNLM"/>
    </source>
</evidence>
<evidence type="ECO:0000313" key="2">
    <source>
        <dbReference type="Proteomes" id="UP000291600"/>
    </source>
</evidence>
<organism evidence="1 2">
    <name type="scientific">Hafnia alvei</name>
    <dbReference type="NCBI Taxonomy" id="569"/>
    <lineage>
        <taxon>Bacteria</taxon>
        <taxon>Pseudomonadati</taxon>
        <taxon>Pseudomonadota</taxon>
        <taxon>Gammaproteobacteria</taxon>
        <taxon>Enterobacterales</taxon>
        <taxon>Hafniaceae</taxon>
        <taxon>Hafnia</taxon>
    </lineage>
</organism>
<reference evidence="1 2" key="1">
    <citation type="submission" date="2019-02" db="EMBL/GenBank/DDBJ databases">
        <title>Comparative genomic analysis of the Hafnia genus genomes.</title>
        <authorList>
            <person name="Zhiqiu Y."/>
            <person name="Chao Y."/>
            <person name="Yuhui D."/>
            <person name="Di H."/>
            <person name="Bin L."/>
        </authorList>
    </citation>
    <scope>NUCLEOTIDE SEQUENCE [LARGE SCALE GENOMIC DNA]</scope>
    <source>
        <strain evidence="1 2">PCM_1210</strain>
    </source>
</reference>
<evidence type="ECO:0000313" key="1">
    <source>
        <dbReference type="EMBL" id="TBL70624.1"/>
    </source>
</evidence>
<dbReference type="RefSeq" id="WP_040046807.1">
    <property type="nucleotide sequence ID" value="NZ_CP015379.1"/>
</dbReference>
<gene>
    <name evidence="1" type="ORF">EYY96_01555</name>
</gene>
<protein>
    <recommendedName>
        <fullName evidence="3">Cytoplasmic protein</fullName>
    </recommendedName>
</protein>
<dbReference type="InterPro" id="IPR029044">
    <property type="entry name" value="Nucleotide-diphossugar_trans"/>
</dbReference>
<sequence>MIIVSVLRQSKDFTAKHAQWLSKQIKGHRFICLTDAKHIPGVETAPLLYDWPGWWAKIELFNPNHPIIGKEDILYFDIDTVITGDISELAKVKNFTMLNDFSEANSECPAPASGVMFIPADKKHLAWEKFNSDPDAIINSNCPPPYHGDQGFIGSVYKNADRWQNILPRKIISYKVDIATKDMIGFNPSLSFGSSTGKVPLDAVVVCFHGNPRPWKTGFSWVPTFSLKEKVCGKLKGLKLKLKSLSLKNDPIR</sequence>
<accession>A0ABD7Q8I2</accession>
<name>A0ABD7Q8I2_HAFAL</name>
<dbReference type="SUPFAM" id="SSF53448">
    <property type="entry name" value="Nucleotide-diphospho-sugar transferases"/>
    <property type="match status" value="1"/>
</dbReference>
<dbReference type="AlphaFoldDB" id="A0ABD7Q8I2"/>
<dbReference type="Gene3D" id="3.90.550.10">
    <property type="entry name" value="Spore Coat Polysaccharide Biosynthesis Protein SpsA, Chain A"/>
    <property type="match status" value="1"/>
</dbReference>
<proteinExistence type="predicted"/>
<dbReference type="Proteomes" id="UP000291600">
    <property type="component" value="Unassembled WGS sequence"/>
</dbReference>
<dbReference type="EMBL" id="SITJ01000044">
    <property type="protein sequence ID" value="TBL70624.1"/>
    <property type="molecule type" value="Genomic_DNA"/>
</dbReference>
<comment type="caution">
    <text evidence="1">The sequence shown here is derived from an EMBL/GenBank/DDBJ whole genome shotgun (WGS) entry which is preliminary data.</text>
</comment>